<dbReference type="EMBL" id="CP036318">
    <property type="protein sequence ID" value="QDV56885.1"/>
    <property type="molecule type" value="Genomic_DNA"/>
</dbReference>
<reference evidence="5 6" key="1">
    <citation type="submission" date="2019-02" db="EMBL/GenBank/DDBJ databases">
        <title>Deep-cultivation of Planctomycetes and their phenomic and genomic characterization uncovers novel biology.</title>
        <authorList>
            <person name="Wiegand S."/>
            <person name="Jogler M."/>
            <person name="Boedeker C."/>
            <person name="Pinto D."/>
            <person name="Vollmers J."/>
            <person name="Rivas-Marin E."/>
            <person name="Kohn T."/>
            <person name="Peeters S.H."/>
            <person name="Heuer A."/>
            <person name="Rast P."/>
            <person name="Oberbeckmann S."/>
            <person name="Bunk B."/>
            <person name="Jeske O."/>
            <person name="Meyerdierks A."/>
            <person name="Storesund J.E."/>
            <person name="Kallscheuer N."/>
            <person name="Luecker S."/>
            <person name="Lage O.M."/>
            <person name="Pohl T."/>
            <person name="Merkel B.J."/>
            <person name="Hornburger P."/>
            <person name="Mueller R.-W."/>
            <person name="Bruemmer F."/>
            <person name="Labrenz M."/>
            <person name="Spormann A.M."/>
            <person name="Op den Camp H."/>
            <person name="Overmann J."/>
            <person name="Amann R."/>
            <person name="Jetten M.S.M."/>
            <person name="Mascher T."/>
            <person name="Medema M.H."/>
            <person name="Devos D.P."/>
            <person name="Kaster A.-K."/>
            <person name="Ovreas L."/>
            <person name="Rohde M."/>
            <person name="Galperin M.Y."/>
            <person name="Jogler C."/>
        </authorList>
    </citation>
    <scope>NUCLEOTIDE SEQUENCE [LARGE SCALE GENOMIC DNA]</scope>
    <source>
        <strain evidence="5 6">Mal33</strain>
    </source>
</reference>
<evidence type="ECO:0000256" key="1">
    <source>
        <dbReference type="ARBA" id="ARBA00022801"/>
    </source>
</evidence>
<dbReference type="PANTHER" id="PTHR48081:SF13">
    <property type="entry name" value="ALPHA_BETA HYDROLASE"/>
    <property type="match status" value="1"/>
</dbReference>
<accession>A0A518IUX7</accession>
<feature type="compositionally biased region" description="Basic and acidic residues" evidence="2">
    <location>
        <begin position="40"/>
        <end position="77"/>
    </location>
</feature>
<sequence length="369" mass="40321">MQRPHWLALTAALNITLATVGWGQSETPAPRDPRSAPFERVQRDDRNRDGKVTREEFQGPPRLFDRLDRDGDGELTSKDFVMPTRRDRPAMKTPDDVKIRRDVTFGQGGGRDLKMHLVLPKQPADKPLPCYVWIHGGGWMSGSKDGGVHQLTSIVRDRFVGATIEYRLSGEATFPAQIEDCKCAIRYLRAHAKKYNIDVDRIAVGGSSAGGHLAALLGTSAGVAELEGDGGWADQRSDVQAVVDLYGPTDLIQFVQTPGYESHARPSSPETRLLGGEVLKHLDAAKKANPITYVGANDPPFLILHGSNDRTVPPNQSEAIYKALQTAGVESQLHLIEGAGHGGPEFGKPEIRAMQREFLLRTVGDKATP</sequence>
<dbReference type="InterPro" id="IPR050300">
    <property type="entry name" value="GDXG_lipolytic_enzyme"/>
</dbReference>
<dbReference type="InterPro" id="IPR018247">
    <property type="entry name" value="EF_Hand_1_Ca_BS"/>
</dbReference>
<dbReference type="Pfam" id="PF13202">
    <property type="entry name" value="EF-hand_5"/>
    <property type="match status" value="2"/>
</dbReference>
<evidence type="ECO:0000313" key="6">
    <source>
        <dbReference type="Proteomes" id="UP000316770"/>
    </source>
</evidence>
<dbReference type="SUPFAM" id="SSF47473">
    <property type="entry name" value="EF-hand"/>
    <property type="match status" value="1"/>
</dbReference>
<dbReference type="InterPro" id="IPR011992">
    <property type="entry name" value="EF-hand-dom_pair"/>
</dbReference>
<feature type="domain" description="BD-FAE-like" evidence="4">
    <location>
        <begin position="117"/>
        <end position="324"/>
    </location>
</feature>
<feature type="domain" description="EF-hand" evidence="3">
    <location>
        <begin position="45"/>
        <end position="58"/>
    </location>
</feature>
<dbReference type="SUPFAM" id="SSF53474">
    <property type="entry name" value="alpha/beta-Hydrolases"/>
    <property type="match status" value="1"/>
</dbReference>
<name>A0A518IUX7_9BACT</name>
<dbReference type="Gene3D" id="3.40.50.1820">
    <property type="entry name" value="alpha/beta hydrolase"/>
    <property type="match status" value="1"/>
</dbReference>
<dbReference type="AlphaFoldDB" id="A0A518IUX7"/>
<evidence type="ECO:0000256" key="2">
    <source>
        <dbReference type="SAM" id="MobiDB-lite"/>
    </source>
</evidence>
<evidence type="ECO:0000259" key="4">
    <source>
        <dbReference type="Pfam" id="PF20434"/>
    </source>
</evidence>
<evidence type="ECO:0000313" key="5">
    <source>
        <dbReference type="EMBL" id="QDV56885.1"/>
    </source>
</evidence>
<feature type="domain" description="EF-hand" evidence="3">
    <location>
        <begin position="63"/>
        <end position="80"/>
    </location>
</feature>
<organism evidence="5 6">
    <name type="scientific">Rosistilla oblonga</name>
    <dbReference type="NCBI Taxonomy" id="2527990"/>
    <lineage>
        <taxon>Bacteria</taxon>
        <taxon>Pseudomonadati</taxon>
        <taxon>Planctomycetota</taxon>
        <taxon>Planctomycetia</taxon>
        <taxon>Pirellulales</taxon>
        <taxon>Pirellulaceae</taxon>
        <taxon>Rosistilla</taxon>
    </lineage>
</organism>
<dbReference type="PROSITE" id="PS00018">
    <property type="entry name" value="EF_HAND_1"/>
    <property type="match status" value="2"/>
</dbReference>
<keyword evidence="1 5" id="KW-0378">Hydrolase</keyword>
<proteinExistence type="predicted"/>
<feature type="region of interest" description="Disordered" evidence="2">
    <location>
        <begin position="23"/>
        <end position="79"/>
    </location>
</feature>
<dbReference type="Pfam" id="PF20434">
    <property type="entry name" value="BD-FAE"/>
    <property type="match status" value="1"/>
</dbReference>
<dbReference type="PANTHER" id="PTHR48081">
    <property type="entry name" value="AB HYDROLASE SUPERFAMILY PROTEIN C4A8.06C"/>
    <property type="match status" value="1"/>
</dbReference>
<gene>
    <name evidence="5" type="primary">nlhH_2</name>
    <name evidence="5" type="ORF">Mal33_28860</name>
</gene>
<keyword evidence="6" id="KW-1185">Reference proteome</keyword>
<dbReference type="GO" id="GO:0005509">
    <property type="term" value="F:calcium ion binding"/>
    <property type="evidence" value="ECO:0007669"/>
    <property type="project" value="InterPro"/>
</dbReference>
<protein>
    <submittedName>
        <fullName evidence="5">Carboxylesterase NlhH</fullName>
        <ecNumber evidence="5">3.1.1.1</ecNumber>
    </submittedName>
</protein>
<dbReference type="InterPro" id="IPR049492">
    <property type="entry name" value="BD-FAE-like_dom"/>
</dbReference>
<evidence type="ECO:0000259" key="3">
    <source>
        <dbReference type="Pfam" id="PF13202"/>
    </source>
</evidence>
<dbReference type="RefSeq" id="WP_145285793.1">
    <property type="nucleotide sequence ID" value="NZ_CP036318.1"/>
</dbReference>
<dbReference type="GO" id="GO:0106435">
    <property type="term" value="F:carboxylesterase activity"/>
    <property type="evidence" value="ECO:0007669"/>
    <property type="project" value="UniProtKB-EC"/>
</dbReference>
<dbReference type="EC" id="3.1.1.1" evidence="5"/>
<dbReference type="Gene3D" id="1.10.238.10">
    <property type="entry name" value="EF-hand"/>
    <property type="match status" value="1"/>
</dbReference>
<dbReference type="InterPro" id="IPR029058">
    <property type="entry name" value="AB_hydrolase_fold"/>
</dbReference>
<dbReference type="InterPro" id="IPR002048">
    <property type="entry name" value="EF_hand_dom"/>
</dbReference>
<dbReference type="Proteomes" id="UP000316770">
    <property type="component" value="Chromosome"/>
</dbReference>